<name>A0A0W0TFF8_LEGER</name>
<evidence type="ECO:0000313" key="3">
    <source>
        <dbReference type="Proteomes" id="UP000054773"/>
    </source>
</evidence>
<dbReference type="STRING" id="448.Lery_2490"/>
<organism evidence="2 3">
    <name type="scientific">Legionella erythra</name>
    <dbReference type="NCBI Taxonomy" id="448"/>
    <lineage>
        <taxon>Bacteria</taxon>
        <taxon>Pseudomonadati</taxon>
        <taxon>Pseudomonadota</taxon>
        <taxon>Gammaproteobacteria</taxon>
        <taxon>Legionellales</taxon>
        <taxon>Legionellaceae</taxon>
        <taxon>Legionella</taxon>
    </lineage>
</organism>
<dbReference type="OrthoDB" id="8906462at2"/>
<gene>
    <name evidence="2" type="ORF">Lery_2490</name>
</gene>
<evidence type="ECO:0008006" key="4">
    <source>
        <dbReference type="Google" id="ProtNLM"/>
    </source>
</evidence>
<feature type="signal peptide" evidence="1">
    <location>
        <begin position="1"/>
        <end position="21"/>
    </location>
</feature>
<dbReference type="Pfam" id="PF11006">
    <property type="entry name" value="DUF2845"/>
    <property type="match status" value="1"/>
</dbReference>
<reference evidence="2 3" key="1">
    <citation type="submission" date="2015-11" db="EMBL/GenBank/DDBJ databases">
        <title>Genomic analysis of 38 Legionella species identifies large and diverse effector repertoires.</title>
        <authorList>
            <person name="Burstein D."/>
            <person name="Amaro F."/>
            <person name="Zusman T."/>
            <person name="Lifshitz Z."/>
            <person name="Cohen O."/>
            <person name="Gilbert J.A."/>
            <person name="Pupko T."/>
            <person name="Shuman H.A."/>
            <person name="Segal G."/>
        </authorList>
    </citation>
    <scope>NUCLEOTIDE SEQUENCE [LARGE SCALE GENOMIC DNA]</scope>
    <source>
        <strain evidence="2 3">SE-32A-C8</strain>
    </source>
</reference>
<keyword evidence="1" id="KW-0732">Signal</keyword>
<dbReference type="InterPro" id="IPR021268">
    <property type="entry name" value="DUF2845"/>
</dbReference>
<sequence length="103" mass="11803">MKRFMMLASLLMALSPMAAQAMRCQQALVYEGDTKFAVLKKCGEPLAKEIREDRQLLLDAWGNPVGESIRQIEVWTYQNSPNEFVYELTFENGRVKSIDASRQ</sequence>
<dbReference type="PATRIC" id="fig|448.7.peg.2615"/>
<comment type="caution">
    <text evidence="2">The sequence shown here is derived from an EMBL/GenBank/DDBJ whole genome shotgun (WGS) entry which is preliminary data.</text>
</comment>
<feature type="chain" id="PRO_5006912956" description="DUF2845 domain-containing protein" evidence="1">
    <location>
        <begin position="22"/>
        <end position="103"/>
    </location>
</feature>
<keyword evidence="3" id="KW-1185">Reference proteome</keyword>
<dbReference type="EMBL" id="LNYA01000034">
    <property type="protein sequence ID" value="KTC94323.1"/>
    <property type="molecule type" value="Genomic_DNA"/>
</dbReference>
<dbReference type="Proteomes" id="UP000054773">
    <property type="component" value="Unassembled WGS sequence"/>
</dbReference>
<dbReference type="AlphaFoldDB" id="A0A0W0TFF8"/>
<evidence type="ECO:0000313" key="2">
    <source>
        <dbReference type="EMBL" id="KTC94323.1"/>
    </source>
</evidence>
<protein>
    <recommendedName>
        <fullName evidence="4">DUF2845 domain-containing protein</fullName>
    </recommendedName>
</protein>
<accession>A0A0W0TFF8</accession>
<evidence type="ECO:0000256" key="1">
    <source>
        <dbReference type="SAM" id="SignalP"/>
    </source>
</evidence>
<dbReference type="RefSeq" id="WP_058527584.1">
    <property type="nucleotide sequence ID" value="NZ_CAAAHY010000003.1"/>
</dbReference>
<proteinExistence type="predicted"/>